<accession>A0ABU6SIY5</accession>
<evidence type="ECO:0000256" key="1">
    <source>
        <dbReference type="SAM" id="MobiDB-lite"/>
    </source>
</evidence>
<protein>
    <submittedName>
        <fullName evidence="2">Uncharacterized protein</fullName>
    </submittedName>
</protein>
<dbReference type="EMBL" id="JASCZI010060830">
    <property type="protein sequence ID" value="MED6136260.1"/>
    <property type="molecule type" value="Genomic_DNA"/>
</dbReference>
<reference evidence="2 3" key="1">
    <citation type="journal article" date="2023" name="Plants (Basel)">
        <title>Bridging the Gap: Combining Genomics and Transcriptomics Approaches to Understand Stylosanthes scabra, an Orphan Legume from the Brazilian Caatinga.</title>
        <authorList>
            <person name="Ferreira-Neto J.R.C."/>
            <person name="da Silva M.D."/>
            <person name="Binneck E."/>
            <person name="de Melo N.F."/>
            <person name="da Silva R.H."/>
            <person name="de Melo A.L.T.M."/>
            <person name="Pandolfi V."/>
            <person name="Bustamante F.O."/>
            <person name="Brasileiro-Vidal A.C."/>
            <person name="Benko-Iseppon A.M."/>
        </authorList>
    </citation>
    <scope>NUCLEOTIDE SEQUENCE [LARGE SCALE GENOMIC DNA]</scope>
    <source>
        <tissue evidence="2">Leaves</tissue>
    </source>
</reference>
<feature type="region of interest" description="Disordered" evidence="1">
    <location>
        <begin position="1"/>
        <end position="30"/>
    </location>
</feature>
<organism evidence="2 3">
    <name type="scientific">Stylosanthes scabra</name>
    <dbReference type="NCBI Taxonomy" id="79078"/>
    <lineage>
        <taxon>Eukaryota</taxon>
        <taxon>Viridiplantae</taxon>
        <taxon>Streptophyta</taxon>
        <taxon>Embryophyta</taxon>
        <taxon>Tracheophyta</taxon>
        <taxon>Spermatophyta</taxon>
        <taxon>Magnoliopsida</taxon>
        <taxon>eudicotyledons</taxon>
        <taxon>Gunneridae</taxon>
        <taxon>Pentapetalae</taxon>
        <taxon>rosids</taxon>
        <taxon>fabids</taxon>
        <taxon>Fabales</taxon>
        <taxon>Fabaceae</taxon>
        <taxon>Papilionoideae</taxon>
        <taxon>50 kb inversion clade</taxon>
        <taxon>dalbergioids sensu lato</taxon>
        <taxon>Dalbergieae</taxon>
        <taxon>Pterocarpus clade</taxon>
        <taxon>Stylosanthes</taxon>
    </lineage>
</organism>
<proteinExistence type="predicted"/>
<name>A0ABU6SIY5_9FABA</name>
<feature type="compositionally biased region" description="Basic and acidic residues" evidence="1">
    <location>
        <begin position="115"/>
        <end position="145"/>
    </location>
</feature>
<keyword evidence="3" id="KW-1185">Reference proteome</keyword>
<evidence type="ECO:0000313" key="3">
    <source>
        <dbReference type="Proteomes" id="UP001341840"/>
    </source>
</evidence>
<dbReference type="Proteomes" id="UP001341840">
    <property type="component" value="Unassembled WGS sequence"/>
</dbReference>
<comment type="caution">
    <text evidence="2">The sequence shown here is derived from an EMBL/GenBank/DDBJ whole genome shotgun (WGS) entry which is preliminary data.</text>
</comment>
<gene>
    <name evidence="2" type="ORF">PIB30_054445</name>
</gene>
<feature type="compositionally biased region" description="Acidic residues" evidence="1">
    <location>
        <begin position="12"/>
        <end position="30"/>
    </location>
</feature>
<sequence length="184" mass="20893">MVQTTSDKGAIVEEEIEEEDDEEEEDEEDDDWLYELLAKLAGESYDSEDEYEEADEDEMVEVAEVADEKEVSSPDKEEEFLIATVYGGNEEKPEDIPEKNIAAIPATHISRRKRSLDGKKESVGEIKQKEATDRAVIPKHEKEPKTPSPSRRRSTVQLSKMVALEFIWSRITQSRSNASNLCPT</sequence>
<evidence type="ECO:0000313" key="2">
    <source>
        <dbReference type="EMBL" id="MED6136260.1"/>
    </source>
</evidence>
<feature type="region of interest" description="Disordered" evidence="1">
    <location>
        <begin position="105"/>
        <end position="156"/>
    </location>
</feature>